<dbReference type="GO" id="GO:0016705">
    <property type="term" value="F:oxidoreductase activity, acting on paired donors, with incorporation or reduction of molecular oxygen"/>
    <property type="evidence" value="ECO:0007669"/>
    <property type="project" value="InterPro"/>
</dbReference>
<dbReference type="GO" id="GO:0005829">
    <property type="term" value="C:cytosol"/>
    <property type="evidence" value="ECO:0007669"/>
    <property type="project" value="TreeGrafter"/>
</dbReference>
<feature type="domain" description="Luciferase-like" evidence="2">
    <location>
        <begin position="21"/>
        <end position="316"/>
    </location>
</feature>
<proteinExistence type="predicted"/>
<dbReference type="SUPFAM" id="SSF51679">
    <property type="entry name" value="Bacterial luciferase-like"/>
    <property type="match status" value="1"/>
</dbReference>
<evidence type="ECO:0000313" key="3">
    <source>
        <dbReference type="EMBL" id="OLO46445.1"/>
    </source>
</evidence>
<accession>A0A1Q8VEE8</accession>
<evidence type="ECO:0000256" key="1">
    <source>
        <dbReference type="ARBA" id="ARBA00007789"/>
    </source>
</evidence>
<dbReference type="EMBL" id="MSKJ01000001">
    <property type="protein sequence ID" value="OLO46445.1"/>
    <property type="molecule type" value="Genomic_DNA"/>
</dbReference>
<dbReference type="InterPro" id="IPR036661">
    <property type="entry name" value="Luciferase-like_sf"/>
</dbReference>
<dbReference type="PANTHER" id="PTHR30137">
    <property type="entry name" value="LUCIFERASE-LIKE MONOOXYGENASE"/>
    <property type="match status" value="1"/>
</dbReference>
<reference evidence="3 4" key="1">
    <citation type="submission" date="2016-12" db="EMBL/GenBank/DDBJ databases">
        <title>Genomic Comparison of strains in the 'Actinomyces naeslundii' Group.</title>
        <authorList>
            <person name="Mughal S.R."/>
            <person name="Do T."/>
            <person name="Gilbert S.C."/>
            <person name="Witherden E.A."/>
            <person name="Didelot X."/>
            <person name="Beighton D."/>
        </authorList>
    </citation>
    <scope>NUCLEOTIDE SEQUENCE [LARGE SCALE GENOMIC DNA]</scope>
    <source>
        <strain evidence="3 4">CCUG 33920</strain>
    </source>
</reference>
<dbReference type="NCBIfam" id="TIGR03558">
    <property type="entry name" value="oxido_grp_1"/>
    <property type="match status" value="1"/>
</dbReference>
<dbReference type="RefSeq" id="WP_075375883.1">
    <property type="nucleotide sequence ID" value="NZ_MSKJ01000001.1"/>
</dbReference>
<evidence type="ECO:0000313" key="4">
    <source>
        <dbReference type="Proteomes" id="UP000186857"/>
    </source>
</evidence>
<dbReference type="Pfam" id="PF00296">
    <property type="entry name" value="Bac_luciferase"/>
    <property type="match status" value="1"/>
</dbReference>
<evidence type="ECO:0000259" key="2">
    <source>
        <dbReference type="Pfam" id="PF00296"/>
    </source>
</evidence>
<dbReference type="Gene3D" id="3.20.20.30">
    <property type="entry name" value="Luciferase-like domain"/>
    <property type="match status" value="1"/>
</dbReference>
<sequence length="350" mass="38098">MSPRLSRISVLEQVPLFEGGEARQTLEDLVRLGRGLEESGYHRFWLAEHHSTGSFLSSAPDLLMMHILDATDRIRVGSGGVMAMHYGSLQMAERFATLATLHPGRVDMGLGRAPGGDMRAAGALNQGRVIDPDAINTLIEETVALLRDDLPATHPYASIEVRPRPAQMPEVWLLGSSGQSAAWAGAHDLNYAYAQFFTGRQQVEIMNHYRAHLPESPGTRVDGAPGGVVSSGPGAIHGGQTLSALCVSAAATREEAHEQALVAADARFSLRTGRPMHFRDPATLDAAYRAEVERYLERDTAIIVGTYDEVARVLSSFAENHGTEEVMLISYIDDVEVKTRQYAELASRLL</sequence>
<dbReference type="InterPro" id="IPR011251">
    <property type="entry name" value="Luciferase-like_dom"/>
</dbReference>
<dbReference type="InterPro" id="IPR050766">
    <property type="entry name" value="Bact_Lucif_Oxidored"/>
</dbReference>
<comment type="caution">
    <text evidence="3">The sequence shown here is derived from an EMBL/GenBank/DDBJ whole genome shotgun (WGS) entry which is preliminary data.</text>
</comment>
<dbReference type="AlphaFoldDB" id="A0A1Q8VEE8"/>
<comment type="similarity">
    <text evidence="1">To bacterial alkanal monooxygenase alpha and beta chains.</text>
</comment>
<dbReference type="PANTHER" id="PTHR30137:SF20">
    <property type="entry name" value="N-ACETYL-S-ALKYLCYSTEINE MONOOXYGENASE"/>
    <property type="match status" value="1"/>
</dbReference>
<dbReference type="Proteomes" id="UP000186857">
    <property type="component" value="Unassembled WGS sequence"/>
</dbReference>
<dbReference type="OrthoDB" id="9780518at2"/>
<gene>
    <name evidence="3" type="ORF">BKH29_01075</name>
</gene>
<organism evidence="3 4">
    <name type="scientific">Actinomyces oris</name>
    <dbReference type="NCBI Taxonomy" id="544580"/>
    <lineage>
        <taxon>Bacteria</taxon>
        <taxon>Bacillati</taxon>
        <taxon>Actinomycetota</taxon>
        <taxon>Actinomycetes</taxon>
        <taxon>Actinomycetales</taxon>
        <taxon>Actinomycetaceae</taxon>
        <taxon>Actinomyces</taxon>
    </lineage>
</organism>
<name>A0A1Q8VEE8_9ACTO</name>
<dbReference type="InterPro" id="IPR019949">
    <property type="entry name" value="CmoO-like"/>
</dbReference>
<protein>
    <submittedName>
        <fullName evidence="3">Luciferase</fullName>
    </submittedName>
</protein>